<evidence type="ECO:0008006" key="9">
    <source>
        <dbReference type="Google" id="ProtNLM"/>
    </source>
</evidence>
<evidence type="ECO:0000256" key="1">
    <source>
        <dbReference type="ARBA" id="ARBA00004123"/>
    </source>
</evidence>
<comment type="similarity">
    <text evidence="3">Belongs to the IRAK1BP1 family.</text>
</comment>
<comment type="subcellular location">
    <subcellularLocation>
        <location evidence="2">Cytoplasm</location>
    </subcellularLocation>
    <subcellularLocation>
        <location evidence="1">Nucleus</location>
    </subcellularLocation>
</comment>
<evidence type="ECO:0000313" key="8">
    <source>
        <dbReference type="Proteomes" id="UP001142489"/>
    </source>
</evidence>
<dbReference type="GO" id="GO:0043123">
    <property type="term" value="P:positive regulation of canonical NF-kappaB signal transduction"/>
    <property type="evidence" value="ECO:0007669"/>
    <property type="project" value="InterPro"/>
</dbReference>
<feature type="region of interest" description="Disordered" evidence="6">
    <location>
        <begin position="17"/>
        <end position="51"/>
    </location>
</feature>
<evidence type="ECO:0000256" key="5">
    <source>
        <dbReference type="ARBA" id="ARBA00023242"/>
    </source>
</evidence>
<keyword evidence="4" id="KW-0963">Cytoplasm</keyword>
<feature type="compositionally biased region" description="Gly residues" evidence="6">
    <location>
        <begin position="35"/>
        <end position="45"/>
    </location>
</feature>
<evidence type="ECO:0000256" key="4">
    <source>
        <dbReference type="ARBA" id="ARBA00022490"/>
    </source>
</evidence>
<protein>
    <recommendedName>
        <fullName evidence="9">Interleukin-1 receptor-associated kinase 1-binding protein 1</fullName>
    </recommendedName>
</protein>
<dbReference type="Proteomes" id="UP001142489">
    <property type="component" value="Unassembled WGS sequence"/>
</dbReference>
<organism evidence="7 8">
    <name type="scientific">Phrynocephalus forsythii</name>
    <dbReference type="NCBI Taxonomy" id="171643"/>
    <lineage>
        <taxon>Eukaryota</taxon>
        <taxon>Metazoa</taxon>
        <taxon>Chordata</taxon>
        <taxon>Craniata</taxon>
        <taxon>Vertebrata</taxon>
        <taxon>Euteleostomi</taxon>
        <taxon>Lepidosauria</taxon>
        <taxon>Squamata</taxon>
        <taxon>Bifurcata</taxon>
        <taxon>Unidentata</taxon>
        <taxon>Episquamata</taxon>
        <taxon>Toxicofera</taxon>
        <taxon>Iguania</taxon>
        <taxon>Acrodonta</taxon>
        <taxon>Agamidae</taxon>
        <taxon>Agaminae</taxon>
        <taxon>Phrynocephalus</taxon>
    </lineage>
</organism>
<keyword evidence="5" id="KW-0539">Nucleus</keyword>
<evidence type="ECO:0000313" key="7">
    <source>
        <dbReference type="EMBL" id="KAJ7341679.1"/>
    </source>
</evidence>
<dbReference type="InterPro" id="IPR007497">
    <property type="entry name" value="SIMPL/DUF541"/>
</dbReference>
<dbReference type="GO" id="GO:0005634">
    <property type="term" value="C:nucleus"/>
    <property type="evidence" value="ECO:0007669"/>
    <property type="project" value="UniProtKB-SubCell"/>
</dbReference>
<dbReference type="GO" id="GO:0005737">
    <property type="term" value="C:cytoplasm"/>
    <property type="evidence" value="ECO:0007669"/>
    <property type="project" value="UniProtKB-SubCell"/>
</dbReference>
<comment type="caution">
    <text evidence="7">The sequence shown here is derived from an EMBL/GenBank/DDBJ whole genome shotgun (WGS) entry which is preliminary data.</text>
</comment>
<evidence type="ECO:0000256" key="2">
    <source>
        <dbReference type="ARBA" id="ARBA00004496"/>
    </source>
</evidence>
<keyword evidence="8" id="KW-1185">Reference proteome</keyword>
<dbReference type="Pfam" id="PF04402">
    <property type="entry name" value="SIMPL"/>
    <property type="match status" value="1"/>
</dbReference>
<name>A0A9Q1B739_9SAUR</name>
<proteinExistence type="inferred from homology"/>
<dbReference type="InterPro" id="IPR030312">
    <property type="entry name" value="IRAK1BP1"/>
</dbReference>
<reference evidence="7" key="1">
    <citation type="journal article" date="2023" name="DNA Res.">
        <title>Chromosome-level genome assembly of Phrynocephalus forsythii using third-generation DNA sequencing and Hi-C analysis.</title>
        <authorList>
            <person name="Qi Y."/>
            <person name="Zhao W."/>
            <person name="Zhao Y."/>
            <person name="Niu C."/>
            <person name="Cao S."/>
            <person name="Zhang Y."/>
        </authorList>
    </citation>
    <scope>NUCLEOTIDE SEQUENCE</scope>
    <source>
        <tissue evidence="7">Muscle</tissue>
    </source>
</reference>
<evidence type="ECO:0000256" key="6">
    <source>
        <dbReference type="SAM" id="MobiDB-lite"/>
    </source>
</evidence>
<dbReference type="OrthoDB" id="6365554at2759"/>
<dbReference type="PANTHER" id="PTHR18842">
    <property type="entry name" value="INTERLEUKIN-1 RECEPTOR-ASSOCIATED KINASE 1-BINDING PROTEIN 1"/>
    <property type="match status" value="1"/>
</dbReference>
<dbReference type="PANTHER" id="PTHR18842:SF2">
    <property type="entry name" value="INTERLEUKIN-1 RECEPTOR-ASSOCIATED KINASE 1-BINDING PROTEIN 1"/>
    <property type="match status" value="1"/>
</dbReference>
<evidence type="ECO:0000256" key="3">
    <source>
        <dbReference type="ARBA" id="ARBA00005509"/>
    </source>
</evidence>
<dbReference type="EMBL" id="JAPFRF010000002">
    <property type="protein sequence ID" value="KAJ7341679.1"/>
    <property type="molecule type" value="Genomic_DNA"/>
</dbReference>
<accession>A0A9Q1B739</accession>
<gene>
    <name evidence="7" type="ORF">JRQ81_006234</name>
</gene>
<dbReference type="GO" id="GO:0006955">
    <property type="term" value="P:immune response"/>
    <property type="evidence" value="ECO:0007669"/>
    <property type="project" value="InterPro"/>
</dbReference>
<sequence length="267" mass="28985">MPFPPVSPARVFAELVPPGPTGAEWREKEPPGAAAAGGGGGGGIPAPGFPPGREVHVSGTAELSAAPDRATVTVRLRSSKGEAAAARSSVARRLDYVLQAARQRGELSEKNLSVTRNFSRIDNAYKMEAEVCITFSDFGKMQDVCNLLVEKLDSSVTIDPPHFYHTMEAIDVLRRQVCLAAVGSAQQKAKEVCQLFGQSLGKPLLIREEEAKEWEGHIGNHEATSSDLLSLQQRRQSATIYAFSRIFAIFEIKGERKRKKAALLNMN</sequence>
<dbReference type="AlphaFoldDB" id="A0A9Q1B739"/>